<reference evidence="7 8" key="1">
    <citation type="journal article" date="2018" name="Sci. Rep.">
        <title>Comparative genomics provides insights into the lifestyle and reveals functional heterogeneity of dark septate endophytic fungi.</title>
        <authorList>
            <person name="Knapp D.G."/>
            <person name="Nemeth J.B."/>
            <person name="Barry K."/>
            <person name="Hainaut M."/>
            <person name="Henrissat B."/>
            <person name="Johnson J."/>
            <person name="Kuo A."/>
            <person name="Lim J.H.P."/>
            <person name="Lipzen A."/>
            <person name="Nolan M."/>
            <person name="Ohm R.A."/>
            <person name="Tamas L."/>
            <person name="Grigoriev I.V."/>
            <person name="Spatafora J.W."/>
            <person name="Nagy L.G."/>
            <person name="Kovacs G.M."/>
        </authorList>
    </citation>
    <scope>NUCLEOTIDE SEQUENCE [LARGE SCALE GENOMIC DNA]</scope>
    <source>
        <strain evidence="7 8">DSE2036</strain>
    </source>
</reference>
<evidence type="ECO:0000256" key="3">
    <source>
        <dbReference type="ARBA" id="ARBA00022989"/>
    </source>
</evidence>
<accession>A0A2V1E7J3</accession>
<feature type="transmembrane region" description="Helical" evidence="5">
    <location>
        <begin position="293"/>
        <end position="314"/>
    </location>
</feature>
<dbReference type="Proteomes" id="UP000244855">
    <property type="component" value="Unassembled WGS sequence"/>
</dbReference>
<dbReference type="Gene3D" id="1.20.1250.20">
    <property type="entry name" value="MFS general substrate transporter like domains"/>
    <property type="match status" value="1"/>
</dbReference>
<evidence type="ECO:0000313" key="7">
    <source>
        <dbReference type="EMBL" id="PVI05624.1"/>
    </source>
</evidence>
<feature type="transmembrane region" description="Helical" evidence="5">
    <location>
        <begin position="173"/>
        <end position="206"/>
    </location>
</feature>
<dbReference type="OrthoDB" id="6770063at2759"/>
<organism evidence="7 8">
    <name type="scientific">Periconia macrospinosa</name>
    <dbReference type="NCBI Taxonomy" id="97972"/>
    <lineage>
        <taxon>Eukaryota</taxon>
        <taxon>Fungi</taxon>
        <taxon>Dikarya</taxon>
        <taxon>Ascomycota</taxon>
        <taxon>Pezizomycotina</taxon>
        <taxon>Dothideomycetes</taxon>
        <taxon>Pleosporomycetidae</taxon>
        <taxon>Pleosporales</taxon>
        <taxon>Massarineae</taxon>
        <taxon>Periconiaceae</taxon>
        <taxon>Periconia</taxon>
    </lineage>
</organism>
<keyword evidence="8" id="KW-1185">Reference proteome</keyword>
<dbReference type="GO" id="GO:0000329">
    <property type="term" value="C:fungal-type vacuole membrane"/>
    <property type="evidence" value="ECO:0007669"/>
    <property type="project" value="TreeGrafter"/>
</dbReference>
<dbReference type="InterPro" id="IPR011701">
    <property type="entry name" value="MFS"/>
</dbReference>
<feature type="transmembrane region" description="Helical" evidence="5">
    <location>
        <begin position="82"/>
        <end position="102"/>
    </location>
</feature>
<dbReference type="GO" id="GO:0015174">
    <property type="term" value="F:basic amino acid transmembrane transporter activity"/>
    <property type="evidence" value="ECO:0007669"/>
    <property type="project" value="TreeGrafter"/>
</dbReference>
<evidence type="ECO:0000313" key="8">
    <source>
        <dbReference type="Proteomes" id="UP000244855"/>
    </source>
</evidence>
<name>A0A2V1E7J3_9PLEO</name>
<evidence type="ECO:0000256" key="1">
    <source>
        <dbReference type="ARBA" id="ARBA00004141"/>
    </source>
</evidence>
<dbReference type="PROSITE" id="PS50850">
    <property type="entry name" value="MFS"/>
    <property type="match status" value="1"/>
</dbReference>
<keyword evidence="2 5" id="KW-0812">Transmembrane</keyword>
<feature type="transmembrane region" description="Helical" evidence="5">
    <location>
        <begin position="226"/>
        <end position="247"/>
    </location>
</feature>
<dbReference type="STRING" id="97972.A0A2V1E7J3"/>
<dbReference type="SUPFAM" id="SSF103473">
    <property type="entry name" value="MFS general substrate transporter"/>
    <property type="match status" value="1"/>
</dbReference>
<keyword evidence="3 5" id="KW-1133">Transmembrane helix</keyword>
<proteinExistence type="predicted"/>
<protein>
    <submittedName>
        <fullName evidence="7">MFS general substrate transporter</fullName>
    </submittedName>
</protein>
<dbReference type="EMBL" id="KZ805313">
    <property type="protein sequence ID" value="PVI05624.1"/>
    <property type="molecule type" value="Genomic_DNA"/>
</dbReference>
<dbReference type="InterPro" id="IPR036259">
    <property type="entry name" value="MFS_trans_sf"/>
</dbReference>
<dbReference type="AlphaFoldDB" id="A0A2V1E7J3"/>
<comment type="subcellular location">
    <subcellularLocation>
        <location evidence="1">Membrane</location>
        <topology evidence="1">Multi-pass membrane protein</topology>
    </subcellularLocation>
</comment>
<evidence type="ECO:0000259" key="6">
    <source>
        <dbReference type="PROSITE" id="PS50850"/>
    </source>
</evidence>
<dbReference type="Pfam" id="PF07690">
    <property type="entry name" value="MFS_1"/>
    <property type="match status" value="1"/>
</dbReference>
<dbReference type="PANTHER" id="PTHR23501:SF81">
    <property type="entry name" value="VACUOLAR BASIC AMINO ACID TRANSPORTER 2"/>
    <property type="match status" value="1"/>
</dbReference>
<feature type="transmembrane region" description="Helical" evidence="5">
    <location>
        <begin position="393"/>
        <end position="419"/>
    </location>
</feature>
<feature type="transmembrane region" description="Helical" evidence="5">
    <location>
        <begin position="57"/>
        <end position="76"/>
    </location>
</feature>
<evidence type="ECO:0000256" key="2">
    <source>
        <dbReference type="ARBA" id="ARBA00022692"/>
    </source>
</evidence>
<evidence type="ECO:0000256" key="5">
    <source>
        <dbReference type="SAM" id="Phobius"/>
    </source>
</evidence>
<dbReference type="PANTHER" id="PTHR23501">
    <property type="entry name" value="MAJOR FACILITATOR SUPERFAMILY"/>
    <property type="match status" value="1"/>
</dbReference>
<gene>
    <name evidence="7" type="ORF">DM02DRAFT_715670</name>
</gene>
<dbReference type="InterPro" id="IPR020846">
    <property type="entry name" value="MFS_dom"/>
</dbReference>
<feature type="transmembrane region" description="Helical" evidence="5">
    <location>
        <begin position="254"/>
        <end position="273"/>
    </location>
</feature>
<feature type="domain" description="Major facilitator superfamily (MFS) profile" evidence="6">
    <location>
        <begin position="1"/>
        <end position="424"/>
    </location>
</feature>
<keyword evidence="4 5" id="KW-0472">Membrane</keyword>
<sequence length="427" mass="45925">MAFKEFSITFSTSTLKGNRPRFFLFIEIGYSSFGHSDLASWITTSYLLTNIFGRRECLLAASALFGFGCLGCSVSTNMMTLIIMRAITGLGGGGLMTMTTIVNSDLIPTKHRGMYQALQNVVHGAGSVAGATFGGVLLDATGWRFCFMAQVPSSADCRPHHFWQRLDLAGASLLFFFFGLVLQLAAMSLGIGLLIASFVTIIAFVFQEYRCEVAPILPLYMLWGGGRAGMLISNVALGVTAYGLLLLMPLFFQTVLLGTASIAGLRLIPASLATPLGGLITGLSMRRGVDLTVLTRTGLLLCLIGTLCILTLGIRDPGWKYSAVLIPGNLGSGILYPSLLFSIIGASDVEEHAVSTSLAYLTRSMGTIIEKLKHSTAALRDIDPERQAIAISVYYSVCYAGFYFILAITSIAVLCSFLVSTRTLRRL</sequence>
<evidence type="ECO:0000256" key="4">
    <source>
        <dbReference type="ARBA" id="ARBA00023136"/>
    </source>
</evidence>